<dbReference type="Proteomes" id="UP000019063">
    <property type="component" value="Unassembled WGS sequence"/>
</dbReference>
<name>W4HHH7_9RHOB</name>
<sequence length="381" mass="41893">MSLIKAPVYEVKPAFARAEGPDPLLPADEVARLLDEVGDRQVNALPPETSVWSVHAANHQAGLAEAVGAQDARELGAELSRLHLGQVVKGFDQAATETQRLDTDKMQRNARARLGYHALMRLATGLGVRRAWNPAQNENFPYLAEDQTAETVDGVRIALGIDRPFPVSGKGAWGLETEHGLLGYRQIQTLGYLREVLAHRLRTGRDYERLVEIGGGLGRMAWNVAVRADMPYTLVDLPIVGIVQCAFLRANGISCALWPEKLSDAPGHVDLVSAFDLGALDDLDRALVLNCDGLVEMSRETQDDYFDLIAQSHSDLLSINHEAARTTGLGQVQEWEIARITDWGLTAHPRAEFLERQGYIAQSFLSPRGAARSLLSRLLKR</sequence>
<dbReference type="AlphaFoldDB" id="W4HHH7"/>
<gene>
    <name evidence="1" type="ORF">ATO8_13967</name>
</gene>
<protein>
    <recommendedName>
        <fullName evidence="3">Sugar O-methyltransferase</fullName>
    </recommendedName>
</protein>
<dbReference type="eggNOG" id="ENOG50332VE">
    <property type="taxonomic scope" value="Bacteria"/>
</dbReference>
<reference evidence="1 2" key="1">
    <citation type="journal article" date="2014" name="Antonie Van Leeuwenhoek">
        <title>Roseivivax atlanticus sp. nov., isolated from surface seawater of the Atlantic Ocean.</title>
        <authorList>
            <person name="Li G."/>
            <person name="Lai Q."/>
            <person name="Liu X."/>
            <person name="Sun F."/>
            <person name="Shao Z."/>
        </authorList>
    </citation>
    <scope>NUCLEOTIDE SEQUENCE [LARGE SCALE GENOMIC DNA]</scope>
    <source>
        <strain evidence="1 2">22II-s10s</strain>
    </source>
</reference>
<accession>W4HHH7</accession>
<organism evidence="1 2">
    <name type="scientific">Roseivivax marinus</name>
    <dbReference type="NCBI Taxonomy" id="1379903"/>
    <lineage>
        <taxon>Bacteria</taxon>
        <taxon>Pseudomonadati</taxon>
        <taxon>Pseudomonadota</taxon>
        <taxon>Alphaproteobacteria</taxon>
        <taxon>Rhodobacterales</taxon>
        <taxon>Roseobacteraceae</taxon>
        <taxon>Roseivivax</taxon>
    </lineage>
</organism>
<evidence type="ECO:0008006" key="3">
    <source>
        <dbReference type="Google" id="ProtNLM"/>
    </source>
</evidence>
<proteinExistence type="predicted"/>
<dbReference type="EMBL" id="AQQW01000008">
    <property type="protein sequence ID" value="ETW12207.1"/>
    <property type="molecule type" value="Genomic_DNA"/>
</dbReference>
<dbReference type="RefSeq" id="WP_043845218.1">
    <property type="nucleotide sequence ID" value="NZ_AQQW01000008.1"/>
</dbReference>
<evidence type="ECO:0000313" key="1">
    <source>
        <dbReference type="EMBL" id="ETW12207.1"/>
    </source>
</evidence>
<dbReference type="STRING" id="1379903.ATO8_13967"/>
<evidence type="ECO:0000313" key="2">
    <source>
        <dbReference type="Proteomes" id="UP000019063"/>
    </source>
</evidence>
<keyword evidence="2" id="KW-1185">Reference proteome</keyword>
<comment type="caution">
    <text evidence="1">The sequence shown here is derived from an EMBL/GenBank/DDBJ whole genome shotgun (WGS) entry which is preliminary data.</text>
</comment>